<name>A0ABU8VU02_9BURK</name>
<comment type="caution">
    <text evidence="1">The sequence shown here is derived from an EMBL/GenBank/DDBJ whole genome shotgun (WGS) entry which is preliminary data.</text>
</comment>
<dbReference type="InterPro" id="IPR021519">
    <property type="entry name" value="DUF3182"/>
</dbReference>
<evidence type="ECO:0000313" key="2">
    <source>
        <dbReference type="Proteomes" id="UP001363010"/>
    </source>
</evidence>
<proteinExistence type="predicted"/>
<protein>
    <submittedName>
        <fullName evidence="1">DUF3182 family protein</fullName>
    </submittedName>
</protein>
<dbReference type="EMBL" id="JBBKZV010000002">
    <property type="protein sequence ID" value="MEJ8821270.1"/>
    <property type="molecule type" value="Genomic_DNA"/>
</dbReference>
<dbReference type="RefSeq" id="WP_340362323.1">
    <property type="nucleotide sequence ID" value="NZ_JBBKZV010000002.1"/>
</dbReference>
<dbReference type="Proteomes" id="UP001363010">
    <property type="component" value="Unassembled WGS sequence"/>
</dbReference>
<keyword evidence="2" id="KW-1185">Reference proteome</keyword>
<organism evidence="1 2">
    <name type="scientific">Variovorax humicola</name>
    <dbReference type="NCBI Taxonomy" id="1769758"/>
    <lineage>
        <taxon>Bacteria</taxon>
        <taxon>Pseudomonadati</taxon>
        <taxon>Pseudomonadota</taxon>
        <taxon>Betaproteobacteria</taxon>
        <taxon>Burkholderiales</taxon>
        <taxon>Comamonadaceae</taxon>
        <taxon>Variovorax</taxon>
    </lineage>
</organism>
<sequence length="469" mass="50670">MGHEILQSIRSPHFRHFLDFGDYTPGQASCRHPPAQSLARRRFARQSGAHTLWFQPGTVLHRTGSDAGPQPLPREPAMHALPSAHSVQSPSDVPAAADRAGCVVALTADHRRYDSDHEHATRAEAARRLAMLKGVAFRGEYKRNAPREAPTYFVPSDTLTADAADALGVSTEDDIFGGVVPHAFVGTKVITHPLVYESAAKPHGWNPGFAQRVAGGVLRGYSAFSCDEALIAGKRLLDEGEARVKPACATGGRGQTVVRNVAALEHCVGRISDEELREHGLVLEENLTEPVATLSVGQVVVGGLRASYHGVQRLTRNNHGHMVYGGSDLTLVRGGFDALLALNLAPNVRLAIEQSRDYHEAAKDCFPGFFASRINYDVAQGLSTGGELRSGVLEQSWRMGGATGAEIAGLECFRDRRDCRQVWASCFEVYGTSEAPRGATVYFRGIDKKAGELVKYAAVTEMRCDAHAS</sequence>
<dbReference type="SUPFAM" id="SSF56059">
    <property type="entry name" value="Glutathione synthetase ATP-binding domain-like"/>
    <property type="match status" value="1"/>
</dbReference>
<dbReference type="Pfam" id="PF11379">
    <property type="entry name" value="DUF3182"/>
    <property type="match status" value="1"/>
</dbReference>
<reference evidence="1 2" key="1">
    <citation type="submission" date="2024-03" db="EMBL/GenBank/DDBJ databases">
        <title>Novel species of the genus Variovorax.</title>
        <authorList>
            <person name="Liu Q."/>
            <person name="Xin Y.-H."/>
        </authorList>
    </citation>
    <scope>NUCLEOTIDE SEQUENCE [LARGE SCALE GENOMIC DNA]</scope>
    <source>
        <strain evidence="1 2">KACC 18501</strain>
    </source>
</reference>
<gene>
    <name evidence="1" type="ORF">WKW80_04350</name>
</gene>
<evidence type="ECO:0000313" key="1">
    <source>
        <dbReference type="EMBL" id="MEJ8821270.1"/>
    </source>
</evidence>
<accession>A0ABU8VU02</accession>